<keyword evidence="1" id="KW-1133">Transmembrane helix</keyword>
<feature type="transmembrane region" description="Helical" evidence="1">
    <location>
        <begin position="141"/>
        <end position="158"/>
    </location>
</feature>
<keyword evidence="1" id="KW-0812">Transmembrane</keyword>
<feature type="transmembrane region" description="Helical" evidence="1">
    <location>
        <begin position="223"/>
        <end position="238"/>
    </location>
</feature>
<feature type="transmembrane region" description="Helical" evidence="1">
    <location>
        <begin position="267"/>
        <end position="288"/>
    </location>
</feature>
<name>A0ABP5YWI2_9ACTN</name>
<accession>A0ABP5YWI2</accession>
<organism evidence="2 3">
    <name type="scientific">Streptomyces thermolineatus</name>
    <dbReference type="NCBI Taxonomy" id="44033"/>
    <lineage>
        <taxon>Bacteria</taxon>
        <taxon>Bacillati</taxon>
        <taxon>Actinomycetota</taxon>
        <taxon>Actinomycetes</taxon>
        <taxon>Kitasatosporales</taxon>
        <taxon>Streptomycetaceae</taxon>
        <taxon>Streptomyces</taxon>
    </lineage>
</organism>
<keyword evidence="1" id="KW-0472">Membrane</keyword>
<reference evidence="3" key="1">
    <citation type="journal article" date="2019" name="Int. J. Syst. Evol. Microbiol.">
        <title>The Global Catalogue of Microorganisms (GCM) 10K type strain sequencing project: providing services to taxonomists for standard genome sequencing and annotation.</title>
        <authorList>
            <consortium name="The Broad Institute Genomics Platform"/>
            <consortium name="The Broad Institute Genome Sequencing Center for Infectious Disease"/>
            <person name="Wu L."/>
            <person name="Ma J."/>
        </authorList>
    </citation>
    <scope>NUCLEOTIDE SEQUENCE [LARGE SCALE GENOMIC DNA]</scope>
    <source>
        <strain evidence="3">JCM 6307</strain>
    </source>
</reference>
<comment type="caution">
    <text evidence="2">The sequence shown here is derived from an EMBL/GenBank/DDBJ whole genome shotgun (WGS) entry which is preliminary data.</text>
</comment>
<evidence type="ECO:0008006" key="4">
    <source>
        <dbReference type="Google" id="ProtNLM"/>
    </source>
</evidence>
<evidence type="ECO:0000313" key="3">
    <source>
        <dbReference type="Proteomes" id="UP001501358"/>
    </source>
</evidence>
<gene>
    <name evidence="2" type="ORF">GCM10010406_23630</name>
</gene>
<proteinExistence type="predicted"/>
<feature type="transmembrane region" description="Helical" evidence="1">
    <location>
        <begin position="115"/>
        <end position="134"/>
    </location>
</feature>
<feature type="transmembrane region" description="Helical" evidence="1">
    <location>
        <begin position="71"/>
        <end position="95"/>
    </location>
</feature>
<dbReference type="Proteomes" id="UP001501358">
    <property type="component" value="Unassembled WGS sequence"/>
</dbReference>
<evidence type="ECO:0000313" key="2">
    <source>
        <dbReference type="EMBL" id="GAA2486775.1"/>
    </source>
</evidence>
<keyword evidence="3" id="KW-1185">Reference proteome</keyword>
<dbReference type="EMBL" id="BAAATA010000011">
    <property type="protein sequence ID" value="GAA2486775.1"/>
    <property type="molecule type" value="Genomic_DNA"/>
</dbReference>
<sequence>MTSTDGGRTARLLRLYPAAYRRAHGDEIAAIHAEATAGAGPVGRLREDADVAAHALRVRLRVTSTDPAGRLLAAAAPYAVAGSAAWAALAVVRVVAESRGGWGGAPVPLLGPAGLLLLIAGAATAVAAVCAVAGRWRSGRVLFLAGAVALLVHHLAALDLYVNGALRVPAVVAVALVVLGCPPDLPPTGRRDRAATAAVAAATFVPGAAMYAGVSGLPGADRGWWALVVLAAALFAALRQEGAAARFRAGGVLVAVALHLGRTAAEAYAYDLAVVAAVLCGSAALAAVTVRRVRARTGAAEEGRAVRR</sequence>
<feature type="transmembrane region" description="Helical" evidence="1">
    <location>
        <begin position="194"/>
        <end position="217"/>
    </location>
</feature>
<dbReference type="RefSeq" id="WP_344383189.1">
    <property type="nucleotide sequence ID" value="NZ_BAAATA010000011.1"/>
</dbReference>
<evidence type="ECO:0000256" key="1">
    <source>
        <dbReference type="SAM" id="Phobius"/>
    </source>
</evidence>
<protein>
    <recommendedName>
        <fullName evidence="4">Integral membrane protein</fullName>
    </recommendedName>
</protein>